<dbReference type="Pfam" id="PF07687">
    <property type="entry name" value="M20_dimer"/>
    <property type="match status" value="1"/>
</dbReference>
<evidence type="ECO:0000256" key="3">
    <source>
        <dbReference type="ARBA" id="ARBA00011738"/>
    </source>
</evidence>
<keyword evidence="6" id="KW-0464">Manganese</keyword>
<name>Q1AUX0_RUBXD</name>
<dbReference type="STRING" id="266117.Rxyl_1854"/>
<protein>
    <submittedName>
        <fullName evidence="10">Amidase, hydantoinase/carbamoylase</fullName>
        <ecNumber evidence="10">3.5.1.87</ecNumber>
    </submittedName>
</protein>
<dbReference type="PIRSF" id="PIRSF001235">
    <property type="entry name" value="Amidase_carbamoylase"/>
    <property type="match status" value="1"/>
</dbReference>
<comment type="cofactor">
    <cofactor evidence="1">
        <name>Mn(2+)</name>
        <dbReference type="ChEBI" id="CHEBI:29035"/>
    </cofactor>
</comment>
<dbReference type="PANTHER" id="PTHR32494">
    <property type="entry name" value="ALLANTOATE DEIMINASE-RELATED"/>
    <property type="match status" value="1"/>
</dbReference>
<comment type="similarity">
    <text evidence="2">Belongs to the peptidase M20 family.</text>
</comment>
<dbReference type="GO" id="GO:0016813">
    <property type="term" value="F:hydrolase activity, acting on carbon-nitrogen (but not peptide) bonds, in linear amidines"/>
    <property type="evidence" value="ECO:0007669"/>
    <property type="project" value="InterPro"/>
</dbReference>
<feature type="binding site" evidence="7">
    <location>
        <position position="106"/>
    </location>
    <ligand>
        <name>Zn(2+)</name>
        <dbReference type="ChEBI" id="CHEBI:29105"/>
        <label>1</label>
    </ligand>
</feature>
<dbReference type="HOGENOM" id="CLU_024588_6_0_11"/>
<dbReference type="SUPFAM" id="SSF55031">
    <property type="entry name" value="Bacterial exopeptidase dimerisation domain"/>
    <property type="match status" value="1"/>
</dbReference>
<evidence type="ECO:0000313" key="10">
    <source>
        <dbReference type="EMBL" id="ABG04808.1"/>
    </source>
</evidence>
<gene>
    <name evidence="10" type="ordered locus">Rxyl_1854</name>
</gene>
<dbReference type="NCBIfam" id="TIGR01879">
    <property type="entry name" value="hydantase"/>
    <property type="match status" value="1"/>
</dbReference>
<organism evidence="10 11">
    <name type="scientific">Rubrobacter xylanophilus (strain DSM 9941 / JCM 11954 / NBRC 16129 / PRD-1)</name>
    <dbReference type="NCBI Taxonomy" id="266117"/>
    <lineage>
        <taxon>Bacteria</taxon>
        <taxon>Bacillati</taxon>
        <taxon>Actinomycetota</taxon>
        <taxon>Rubrobacteria</taxon>
        <taxon>Rubrobacterales</taxon>
        <taxon>Rubrobacteraceae</taxon>
        <taxon>Rubrobacter</taxon>
    </lineage>
</organism>
<proteinExistence type="inferred from homology"/>
<dbReference type="GO" id="GO:0046872">
    <property type="term" value="F:metal ion binding"/>
    <property type="evidence" value="ECO:0007669"/>
    <property type="project" value="UniProtKB-KW"/>
</dbReference>
<dbReference type="GO" id="GO:0050538">
    <property type="term" value="F:N-carbamoyl-L-amino-acid hydrolase activity"/>
    <property type="evidence" value="ECO:0007669"/>
    <property type="project" value="UniProtKB-EC"/>
</dbReference>
<keyword evidence="5 10" id="KW-0378">Hydrolase</keyword>
<evidence type="ECO:0000256" key="1">
    <source>
        <dbReference type="ARBA" id="ARBA00001936"/>
    </source>
</evidence>
<dbReference type="Gene3D" id="3.30.70.360">
    <property type="match status" value="1"/>
</dbReference>
<feature type="domain" description="Peptidase M20 dimerisation" evidence="9">
    <location>
        <begin position="224"/>
        <end position="325"/>
    </location>
</feature>
<feature type="binding site" evidence="7">
    <location>
        <position position="205"/>
    </location>
    <ligand>
        <name>Zn(2+)</name>
        <dbReference type="ChEBI" id="CHEBI:29105"/>
        <label>1</label>
    </ligand>
</feature>
<dbReference type="CDD" id="cd03884">
    <property type="entry name" value="M20_bAS"/>
    <property type="match status" value="1"/>
</dbReference>
<feature type="binding site" evidence="7">
    <location>
        <position position="141"/>
    </location>
    <ligand>
        <name>Zn(2+)</name>
        <dbReference type="ChEBI" id="CHEBI:29105"/>
        <label>2</label>
    </ligand>
</feature>
<dbReference type="Gene3D" id="3.40.630.10">
    <property type="entry name" value="Zn peptidases"/>
    <property type="match status" value="1"/>
</dbReference>
<dbReference type="PhylomeDB" id="Q1AUX0"/>
<evidence type="ECO:0000259" key="9">
    <source>
        <dbReference type="Pfam" id="PF07687"/>
    </source>
</evidence>
<dbReference type="Pfam" id="PF01546">
    <property type="entry name" value="Peptidase_M20"/>
    <property type="match status" value="1"/>
</dbReference>
<evidence type="ECO:0000256" key="4">
    <source>
        <dbReference type="ARBA" id="ARBA00022723"/>
    </source>
</evidence>
<dbReference type="KEGG" id="rxy:Rxyl_1854"/>
<sequence length="425" mass="45289">MCSETDAPRPSLARGAHINGERLWSRLAELSTIGMLEGGGVTRLSFTKEERAAKNLVTSYMEEAGLHVYEDAIGNLFGRLEGSDPEAPAVLVGSHLDSVINGGNFDGPLGVLAGIEVLQAMKEQKCVVHHPVEVVAFTDEEGARFGFGMIGSRALAGTLTTEDLQRTDENGVSIAEAMRACGLDPARIHEAIRPSGSVKAYVEVHIEQGSVLENKGLPVGIASGLTGSVRLQFTLKGEARHAGTTPMNLRRDALAAAAEAISLIESSAAATGTTVGTVGHLKLKPGSINVIPGWVTFTLDLRDIDERRRDIVEKRIVRGVEKICEKRKIELKIMTLQRNNPVRCSKLVRDAATLACKRLGIAPFELPSGAGHDGMQLTGLCPMGMILVRSKDGISHSPNEYSSKEDCSVAAEVLYHAVLSLAGGD</sequence>
<evidence type="ECO:0000256" key="2">
    <source>
        <dbReference type="ARBA" id="ARBA00006153"/>
    </source>
</evidence>
<feature type="binding site" evidence="8">
    <location>
        <position position="230"/>
    </location>
    <ligand>
        <name>allantoate</name>
        <dbReference type="ChEBI" id="CHEBI:17536"/>
    </ligand>
</feature>
<evidence type="ECO:0000256" key="8">
    <source>
        <dbReference type="PIRSR" id="PIRSR001235-2"/>
    </source>
</evidence>
<reference evidence="10 11" key="1">
    <citation type="submission" date="2006-06" db="EMBL/GenBank/DDBJ databases">
        <title>Complete sequence of Rubrobacter xylanophilus DSM 9941.</title>
        <authorList>
            <consortium name="US DOE Joint Genome Institute"/>
            <person name="Copeland A."/>
            <person name="Lucas S."/>
            <person name="Lapidus A."/>
            <person name="Barry K."/>
            <person name="Detter J.C."/>
            <person name="Glavina del Rio T."/>
            <person name="Hammon N."/>
            <person name="Israni S."/>
            <person name="Dalin E."/>
            <person name="Tice H."/>
            <person name="Pitluck S."/>
            <person name="Munk A.C."/>
            <person name="Brettin T."/>
            <person name="Bruce D."/>
            <person name="Han C."/>
            <person name="Tapia R."/>
            <person name="Gilna P."/>
            <person name="Schmutz J."/>
            <person name="Larimer F."/>
            <person name="Land M."/>
            <person name="Hauser L."/>
            <person name="Kyrpides N."/>
            <person name="Lykidis A."/>
            <person name="da Costa M.S."/>
            <person name="Rainey F.A."/>
            <person name="Empadinhas N."/>
            <person name="Jolivet E."/>
            <person name="Battista J.R."/>
            <person name="Richardson P."/>
        </authorList>
    </citation>
    <scope>NUCLEOTIDE SEQUENCE [LARGE SCALE GENOMIC DNA]</scope>
    <source>
        <strain evidence="11">DSM 9941 / NBRC 16129 / PRD-1</strain>
    </source>
</reference>
<dbReference type="SUPFAM" id="SSF53187">
    <property type="entry name" value="Zn-dependent exopeptidases"/>
    <property type="match status" value="1"/>
</dbReference>
<keyword evidence="11" id="KW-1185">Reference proteome</keyword>
<dbReference type="PANTHER" id="PTHR32494:SF19">
    <property type="entry name" value="ALLANTOATE DEIMINASE-RELATED"/>
    <property type="match status" value="1"/>
</dbReference>
<dbReference type="InterPro" id="IPR011650">
    <property type="entry name" value="Peptidase_M20_dimer"/>
</dbReference>
<feature type="binding site" evidence="7">
    <location>
        <position position="95"/>
    </location>
    <ligand>
        <name>Zn(2+)</name>
        <dbReference type="ChEBI" id="CHEBI:29105"/>
        <label>1</label>
    </ligand>
</feature>
<dbReference type="EC" id="3.5.1.87" evidence="10"/>
<dbReference type="EMBL" id="CP000386">
    <property type="protein sequence ID" value="ABG04808.1"/>
    <property type="molecule type" value="Genomic_DNA"/>
</dbReference>
<dbReference type="InterPro" id="IPR002933">
    <property type="entry name" value="Peptidase_M20"/>
</dbReference>
<comment type="subunit">
    <text evidence="3">Homodimer.</text>
</comment>
<feature type="binding site" evidence="8">
    <location>
        <position position="302"/>
    </location>
    <ligand>
        <name>allantoate</name>
        <dbReference type="ChEBI" id="CHEBI:17536"/>
    </ligand>
</feature>
<evidence type="ECO:0000256" key="7">
    <source>
        <dbReference type="PIRSR" id="PIRSR001235-1"/>
    </source>
</evidence>
<evidence type="ECO:0000313" key="11">
    <source>
        <dbReference type="Proteomes" id="UP000006637"/>
    </source>
</evidence>
<dbReference type="InterPro" id="IPR010158">
    <property type="entry name" value="Amidase_Cbmase"/>
</dbReference>
<evidence type="ECO:0000256" key="6">
    <source>
        <dbReference type="ARBA" id="ARBA00023211"/>
    </source>
</evidence>
<dbReference type="NCBIfam" id="NF006771">
    <property type="entry name" value="PRK09290.1-5"/>
    <property type="match status" value="1"/>
</dbReference>
<evidence type="ECO:0000256" key="5">
    <source>
        <dbReference type="ARBA" id="ARBA00022801"/>
    </source>
</evidence>
<feature type="binding site" evidence="8">
    <location>
        <position position="289"/>
    </location>
    <ligand>
        <name>allantoate</name>
        <dbReference type="ChEBI" id="CHEBI:17536"/>
    </ligand>
</feature>
<feature type="binding site" evidence="7">
    <location>
        <position position="396"/>
    </location>
    <ligand>
        <name>Zn(2+)</name>
        <dbReference type="ChEBI" id="CHEBI:29105"/>
        <label>2</label>
    </ligand>
</feature>
<keyword evidence="4 7" id="KW-0479">Metal-binding</keyword>
<feature type="binding site" evidence="7">
    <location>
        <position position="106"/>
    </location>
    <ligand>
        <name>Zn(2+)</name>
        <dbReference type="ChEBI" id="CHEBI:29105"/>
        <label>2</label>
    </ligand>
</feature>
<comment type="cofactor">
    <cofactor evidence="7">
        <name>Zn(2+)</name>
        <dbReference type="ChEBI" id="CHEBI:29105"/>
    </cofactor>
    <text evidence="7">Binds 2 Zn(2+) ions per subunit.</text>
</comment>
<accession>Q1AUX0</accession>
<dbReference type="Proteomes" id="UP000006637">
    <property type="component" value="Chromosome"/>
</dbReference>
<dbReference type="InterPro" id="IPR036264">
    <property type="entry name" value="Bact_exopeptidase_dim_dom"/>
</dbReference>
<dbReference type="eggNOG" id="COG0624">
    <property type="taxonomic scope" value="Bacteria"/>
</dbReference>
<dbReference type="AlphaFoldDB" id="Q1AUX0"/>
<keyword evidence="7" id="KW-0862">Zinc</keyword>